<accession>A0A5B6WT90</accession>
<protein>
    <submittedName>
        <fullName evidence="2">Coilin-like</fullName>
    </submittedName>
</protein>
<sequence length="74" mass="9071">MYKTLYGRKCRIPLYWSELSERKIADTDLITETEEKVKRKVLRFDKKGKLSPNFIGSYEVLERIRPITYHWLYR</sequence>
<gene>
    <name evidence="2" type="ORF">EPI10_006224</name>
</gene>
<reference evidence="3" key="1">
    <citation type="journal article" date="2019" name="Plant Biotechnol. J.">
        <title>Genome sequencing of the Australian wild diploid species Gossypium australe highlights disease resistance and delayed gland morphogenesis.</title>
        <authorList>
            <person name="Cai Y."/>
            <person name="Cai X."/>
            <person name="Wang Q."/>
            <person name="Wang P."/>
            <person name="Zhang Y."/>
            <person name="Cai C."/>
            <person name="Xu Y."/>
            <person name="Wang K."/>
            <person name="Zhou Z."/>
            <person name="Wang C."/>
            <person name="Geng S."/>
            <person name="Li B."/>
            <person name="Dong Q."/>
            <person name="Hou Y."/>
            <person name="Wang H."/>
            <person name="Ai P."/>
            <person name="Liu Z."/>
            <person name="Yi F."/>
            <person name="Sun M."/>
            <person name="An G."/>
            <person name="Cheng J."/>
            <person name="Zhang Y."/>
            <person name="Shi Q."/>
            <person name="Xie Y."/>
            <person name="Shi X."/>
            <person name="Chang Y."/>
            <person name="Huang F."/>
            <person name="Chen Y."/>
            <person name="Hong S."/>
            <person name="Mi L."/>
            <person name="Sun Q."/>
            <person name="Zhang L."/>
            <person name="Zhou B."/>
            <person name="Peng R."/>
            <person name="Zhang X."/>
            <person name="Liu F."/>
        </authorList>
    </citation>
    <scope>NUCLEOTIDE SEQUENCE [LARGE SCALE GENOMIC DNA]</scope>
    <source>
        <strain evidence="3">cv. PA1801</strain>
    </source>
</reference>
<evidence type="ECO:0000259" key="1">
    <source>
        <dbReference type="Pfam" id="PF24626"/>
    </source>
</evidence>
<name>A0A5B6WT90_9ROSI</name>
<dbReference type="AlphaFoldDB" id="A0A5B6WT90"/>
<proteinExistence type="predicted"/>
<organism evidence="2 3">
    <name type="scientific">Gossypium australe</name>
    <dbReference type="NCBI Taxonomy" id="47621"/>
    <lineage>
        <taxon>Eukaryota</taxon>
        <taxon>Viridiplantae</taxon>
        <taxon>Streptophyta</taxon>
        <taxon>Embryophyta</taxon>
        <taxon>Tracheophyta</taxon>
        <taxon>Spermatophyta</taxon>
        <taxon>Magnoliopsida</taxon>
        <taxon>eudicotyledons</taxon>
        <taxon>Gunneridae</taxon>
        <taxon>Pentapetalae</taxon>
        <taxon>rosids</taxon>
        <taxon>malvids</taxon>
        <taxon>Malvales</taxon>
        <taxon>Malvaceae</taxon>
        <taxon>Malvoideae</taxon>
        <taxon>Gossypium</taxon>
    </lineage>
</organism>
<dbReference type="OrthoDB" id="1738613at2759"/>
<dbReference type="Pfam" id="PF24626">
    <property type="entry name" value="SH3_Tf2-1"/>
    <property type="match status" value="1"/>
</dbReference>
<feature type="domain" description="Tf2-1-like SH3-like" evidence="1">
    <location>
        <begin position="37"/>
        <end position="70"/>
    </location>
</feature>
<dbReference type="Proteomes" id="UP000325315">
    <property type="component" value="Unassembled WGS sequence"/>
</dbReference>
<keyword evidence="3" id="KW-1185">Reference proteome</keyword>
<comment type="caution">
    <text evidence="2">The sequence shown here is derived from an EMBL/GenBank/DDBJ whole genome shotgun (WGS) entry which is preliminary data.</text>
</comment>
<evidence type="ECO:0000313" key="3">
    <source>
        <dbReference type="Proteomes" id="UP000325315"/>
    </source>
</evidence>
<dbReference type="InterPro" id="IPR056924">
    <property type="entry name" value="SH3_Tf2-1"/>
</dbReference>
<evidence type="ECO:0000313" key="2">
    <source>
        <dbReference type="EMBL" id="KAA3484117.1"/>
    </source>
</evidence>
<dbReference type="EMBL" id="SMMG02000002">
    <property type="protein sequence ID" value="KAA3484117.1"/>
    <property type="molecule type" value="Genomic_DNA"/>
</dbReference>